<dbReference type="PANTHER" id="PTHR11545">
    <property type="entry name" value="RIBOSOMAL PROTEIN L13"/>
    <property type="match status" value="1"/>
</dbReference>
<evidence type="ECO:0000256" key="1">
    <source>
        <dbReference type="ARBA" id="ARBA00006227"/>
    </source>
</evidence>
<dbReference type="CDD" id="cd00392">
    <property type="entry name" value="Ribosomal_L13"/>
    <property type="match status" value="1"/>
</dbReference>
<proteinExistence type="inferred from homology"/>
<accession>A0ABR7ITF1</accession>
<comment type="function">
    <text evidence="4">This protein is one of the early assembly proteins of the 50S ribosomal subunit, although it is not seen to bind rRNA by itself. It is important during the early stages of 50S assembly.</text>
</comment>
<comment type="similarity">
    <text evidence="1 4">Belongs to the universal ribosomal protein uL13 family.</text>
</comment>
<dbReference type="HAMAP" id="MF_01366">
    <property type="entry name" value="Ribosomal_uL13"/>
    <property type="match status" value="1"/>
</dbReference>
<dbReference type="Pfam" id="PF00572">
    <property type="entry name" value="Ribosomal_L13"/>
    <property type="match status" value="1"/>
</dbReference>
<evidence type="ECO:0000256" key="3">
    <source>
        <dbReference type="ARBA" id="ARBA00023274"/>
    </source>
</evidence>
<comment type="caution">
    <text evidence="5">The sequence shown here is derived from an EMBL/GenBank/DDBJ whole genome shotgun (WGS) entry which is preliminary data.</text>
</comment>
<dbReference type="GO" id="GO:0005840">
    <property type="term" value="C:ribosome"/>
    <property type="evidence" value="ECO:0007669"/>
    <property type="project" value="UniProtKB-KW"/>
</dbReference>
<keyword evidence="2 4" id="KW-0689">Ribosomal protein</keyword>
<keyword evidence="3 4" id="KW-0687">Ribonucleoprotein</keyword>
<dbReference type="RefSeq" id="WP_069986914.1">
    <property type="nucleotide sequence ID" value="NZ_JACOQK010000001.1"/>
</dbReference>
<organism evidence="5 6">
    <name type="scientific">Clostridium facile</name>
    <dbReference type="NCBI Taxonomy" id="2763035"/>
    <lineage>
        <taxon>Bacteria</taxon>
        <taxon>Bacillati</taxon>
        <taxon>Bacillota</taxon>
        <taxon>Clostridia</taxon>
        <taxon>Eubacteriales</taxon>
        <taxon>Clostridiaceae</taxon>
        <taxon>Clostridium</taxon>
    </lineage>
</organism>
<dbReference type="NCBIfam" id="TIGR01066">
    <property type="entry name" value="rplM_bact"/>
    <property type="match status" value="1"/>
</dbReference>
<evidence type="ECO:0000313" key="5">
    <source>
        <dbReference type="EMBL" id="MBC5788415.1"/>
    </source>
</evidence>
<dbReference type="Proteomes" id="UP000649151">
    <property type="component" value="Unassembled WGS sequence"/>
</dbReference>
<dbReference type="InterPro" id="IPR005823">
    <property type="entry name" value="Ribosomal_uL13_bac-type"/>
</dbReference>
<evidence type="ECO:0000256" key="2">
    <source>
        <dbReference type="ARBA" id="ARBA00022980"/>
    </source>
</evidence>
<evidence type="ECO:0000256" key="4">
    <source>
        <dbReference type="HAMAP-Rule" id="MF_01366"/>
    </source>
</evidence>
<dbReference type="PANTHER" id="PTHR11545:SF2">
    <property type="entry name" value="LARGE RIBOSOMAL SUBUNIT PROTEIN UL13M"/>
    <property type="match status" value="1"/>
</dbReference>
<keyword evidence="6" id="KW-1185">Reference proteome</keyword>
<sequence>MSTYMAKANEVSRKWYVIDAAGKPLGRVAAKAAAILRGKHKPTFTPHVDCGDHVIVINCAEAVLTGNKLQNKYYRWHTGWIGNLKEIKYDTLMKTNPEKAMTLAIEGMLPDTVIGRQAARRLRTYKGADHSHDAQKPENLEF</sequence>
<protein>
    <recommendedName>
        <fullName evidence="4">Large ribosomal subunit protein uL13</fullName>
    </recommendedName>
</protein>
<name>A0ABR7ITF1_9CLOT</name>
<dbReference type="SUPFAM" id="SSF52161">
    <property type="entry name" value="Ribosomal protein L13"/>
    <property type="match status" value="1"/>
</dbReference>
<dbReference type="InterPro" id="IPR036899">
    <property type="entry name" value="Ribosomal_uL13_sf"/>
</dbReference>
<dbReference type="PIRSF" id="PIRSF002181">
    <property type="entry name" value="Ribosomal_L13"/>
    <property type="match status" value="1"/>
</dbReference>
<reference evidence="5 6" key="1">
    <citation type="submission" date="2020-08" db="EMBL/GenBank/DDBJ databases">
        <title>Genome public.</title>
        <authorList>
            <person name="Liu C."/>
            <person name="Sun Q."/>
        </authorList>
    </citation>
    <scope>NUCLEOTIDE SEQUENCE [LARGE SCALE GENOMIC DNA]</scope>
    <source>
        <strain evidence="5 6">NSJ-27</strain>
    </source>
</reference>
<dbReference type="InterPro" id="IPR005822">
    <property type="entry name" value="Ribosomal_uL13"/>
</dbReference>
<dbReference type="Gene3D" id="3.90.1180.10">
    <property type="entry name" value="Ribosomal protein L13"/>
    <property type="match status" value="1"/>
</dbReference>
<evidence type="ECO:0000313" key="6">
    <source>
        <dbReference type="Proteomes" id="UP000649151"/>
    </source>
</evidence>
<comment type="subunit">
    <text evidence="4">Part of the 50S ribosomal subunit.</text>
</comment>
<gene>
    <name evidence="4 5" type="primary">rplM</name>
    <name evidence="5" type="ORF">H8Z77_10405</name>
</gene>
<dbReference type="EMBL" id="JACOQK010000001">
    <property type="protein sequence ID" value="MBC5788415.1"/>
    <property type="molecule type" value="Genomic_DNA"/>
</dbReference>